<dbReference type="Pfam" id="PF00560">
    <property type="entry name" value="LRR_1"/>
    <property type="match status" value="1"/>
</dbReference>
<evidence type="ECO:0000256" key="1">
    <source>
        <dbReference type="ARBA" id="ARBA00022614"/>
    </source>
</evidence>
<evidence type="ECO:0000259" key="5">
    <source>
        <dbReference type="Pfam" id="PF08263"/>
    </source>
</evidence>
<dbReference type="InterPro" id="IPR053211">
    <property type="entry name" value="DNA_repair-toleration"/>
</dbReference>
<evidence type="ECO:0000313" key="6">
    <source>
        <dbReference type="EMBL" id="KAG5560545.1"/>
    </source>
</evidence>
<keyword evidence="2 4" id="KW-0732">Signal</keyword>
<evidence type="ECO:0000256" key="2">
    <source>
        <dbReference type="ARBA" id="ARBA00022729"/>
    </source>
</evidence>
<dbReference type="Proteomes" id="UP000823749">
    <property type="component" value="Chromosome 2"/>
</dbReference>
<feature type="domain" description="Leucine-rich repeat-containing N-terminal plant-type" evidence="5">
    <location>
        <begin position="29"/>
        <end position="69"/>
    </location>
</feature>
<dbReference type="PANTHER" id="PTHR48060:SF21">
    <property type="entry name" value="L DOMAIN-LIKE PROTEIN"/>
    <property type="match status" value="1"/>
</dbReference>
<keyword evidence="7" id="KW-1185">Reference proteome</keyword>
<sequence>MSDSRRGLVASSTGILVVTALLVCASEGLNSEGLYLLEFKKSIHDEFNYLGNWNSSDQTPCGWKGVNCSPDRKNPVVVSINLSTMKLSGTLSSSICNVVNLAELDVSDNGFTGNIPREIGNCSRLESL</sequence>
<dbReference type="AlphaFoldDB" id="A0AAV6L660"/>
<accession>A0AAV6L660</accession>
<gene>
    <name evidence="6" type="ORF">RHGRI_003762</name>
</gene>
<feature type="chain" id="PRO_5043496040" description="Leucine-rich repeat-containing N-terminal plant-type domain-containing protein" evidence="4">
    <location>
        <begin position="29"/>
        <end position="128"/>
    </location>
</feature>
<evidence type="ECO:0000313" key="7">
    <source>
        <dbReference type="Proteomes" id="UP000823749"/>
    </source>
</evidence>
<dbReference type="InterPro" id="IPR001611">
    <property type="entry name" value="Leu-rich_rpt"/>
</dbReference>
<keyword evidence="1" id="KW-0433">Leucine-rich repeat</keyword>
<name>A0AAV6L660_9ERIC</name>
<keyword evidence="3" id="KW-0677">Repeat</keyword>
<dbReference type="EMBL" id="JACTNZ010000002">
    <property type="protein sequence ID" value="KAG5560545.1"/>
    <property type="molecule type" value="Genomic_DNA"/>
</dbReference>
<organism evidence="6 7">
    <name type="scientific">Rhododendron griersonianum</name>
    <dbReference type="NCBI Taxonomy" id="479676"/>
    <lineage>
        <taxon>Eukaryota</taxon>
        <taxon>Viridiplantae</taxon>
        <taxon>Streptophyta</taxon>
        <taxon>Embryophyta</taxon>
        <taxon>Tracheophyta</taxon>
        <taxon>Spermatophyta</taxon>
        <taxon>Magnoliopsida</taxon>
        <taxon>eudicotyledons</taxon>
        <taxon>Gunneridae</taxon>
        <taxon>Pentapetalae</taxon>
        <taxon>asterids</taxon>
        <taxon>Ericales</taxon>
        <taxon>Ericaceae</taxon>
        <taxon>Ericoideae</taxon>
        <taxon>Rhodoreae</taxon>
        <taxon>Rhododendron</taxon>
    </lineage>
</organism>
<dbReference type="InterPro" id="IPR032675">
    <property type="entry name" value="LRR_dom_sf"/>
</dbReference>
<dbReference type="SUPFAM" id="SSF52058">
    <property type="entry name" value="L domain-like"/>
    <property type="match status" value="1"/>
</dbReference>
<reference evidence="6" key="1">
    <citation type="submission" date="2020-08" db="EMBL/GenBank/DDBJ databases">
        <title>Plant Genome Project.</title>
        <authorList>
            <person name="Zhang R.-G."/>
        </authorList>
    </citation>
    <scope>NUCLEOTIDE SEQUENCE</scope>
    <source>
        <strain evidence="6">WSP0</strain>
        <tissue evidence="6">Leaf</tissue>
    </source>
</reference>
<dbReference type="Gene3D" id="3.80.10.10">
    <property type="entry name" value="Ribonuclease Inhibitor"/>
    <property type="match status" value="1"/>
</dbReference>
<dbReference type="Pfam" id="PF08263">
    <property type="entry name" value="LRRNT_2"/>
    <property type="match status" value="1"/>
</dbReference>
<protein>
    <recommendedName>
        <fullName evidence="5">Leucine-rich repeat-containing N-terminal plant-type domain-containing protein</fullName>
    </recommendedName>
</protein>
<dbReference type="InterPro" id="IPR013210">
    <property type="entry name" value="LRR_N_plant-typ"/>
</dbReference>
<evidence type="ECO:0000256" key="3">
    <source>
        <dbReference type="ARBA" id="ARBA00022737"/>
    </source>
</evidence>
<comment type="caution">
    <text evidence="6">The sequence shown here is derived from an EMBL/GenBank/DDBJ whole genome shotgun (WGS) entry which is preliminary data.</text>
</comment>
<evidence type="ECO:0000256" key="4">
    <source>
        <dbReference type="SAM" id="SignalP"/>
    </source>
</evidence>
<proteinExistence type="predicted"/>
<feature type="signal peptide" evidence="4">
    <location>
        <begin position="1"/>
        <end position="28"/>
    </location>
</feature>
<dbReference type="PANTHER" id="PTHR48060">
    <property type="entry name" value="DNA DAMAGE-REPAIR/TOLERATION PROTEIN DRT100"/>
    <property type="match status" value="1"/>
</dbReference>